<dbReference type="InterPro" id="IPR036291">
    <property type="entry name" value="NAD(P)-bd_dom_sf"/>
</dbReference>
<evidence type="ECO:0000259" key="1">
    <source>
        <dbReference type="Pfam" id="PF01370"/>
    </source>
</evidence>
<dbReference type="AlphaFoldDB" id="A0A940MXV2"/>
<feature type="domain" description="NAD-dependent epimerase/dehydratase" evidence="1">
    <location>
        <begin position="22"/>
        <end position="249"/>
    </location>
</feature>
<gene>
    <name evidence="2" type="ORF">J5Y10_02960</name>
</gene>
<dbReference type="EMBL" id="JAGIZA010000002">
    <property type="protein sequence ID" value="MBP0491735.1"/>
    <property type="molecule type" value="Genomic_DNA"/>
</dbReference>
<dbReference type="InterPro" id="IPR051783">
    <property type="entry name" value="NAD(P)-dependent_oxidoreduct"/>
</dbReference>
<dbReference type="PANTHER" id="PTHR48079">
    <property type="entry name" value="PROTEIN YEEZ"/>
    <property type="match status" value="1"/>
</dbReference>
<dbReference type="PANTHER" id="PTHR48079:SF6">
    <property type="entry name" value="NAD(P)-BINDING DOMAIN-CONTAINING PROTEIN-RELATED"/>
    <property type="match status" value="1"/>
</dbReference>
<accession>A0A940MXV2</accession>
<dbReference type="SUPFAM" id="SSF51735">
    <property type="entry name" value="NAD(P)-binding Rossmann-fold domains"/>
    <property type="match status" value="1"/>
</dbReference>
<organism evidence="2 3">
    <name type="scientific">Roseomonas indoligenes</name>
    <dbReference type="NCBI Taxonomy" id="2820811"/>
    <lineage>
        <taxon>Bacteria</taxon>
        <taxon>Pseudomonadati</taxon>
        <taxon>Pseudomonadota</taxon>
        <taxon>Alphaproteobacteria</taxon>
        <taxon>Acetobacterales</taxon>
        <taxon>Roseomonadaceae</taxon>
        <taxon>Roseomonas</taxon>
    </lineage>
</organism>
<dbReference type="NCBIfam" id="TIGR03466">
    <property type="entry name" value="HpnA"/>
    <property type="match status" value="1"/>
</dbReference>
<keyword evidence="3" id="KW-1185">Reference proteome</keyword>
<evidence type="ECO:0000313" key="3">
    <source>
        <dbReference type="Proteomes" id="UP000677537"/>
    </source>
</evidence>
<dbReference type="InterPro" id="IPR017829">
    <property type="entry name" value="Hopanoid-assoc_sugar_epimerase"/>
</dbReference>
<dbReference type="Proteomes" id="UP000677537">
    <property type="component" value="Unassembled WGS sequence"/>
</dbReference>
<name>A0A940MXV2_9PROT</name>
<dbReference type="Pfam" id="PF01370">
    <property type="entry name" value="Epimerase"/>
    <property type="match status" value="1"/>
</dbReference>
<comment type="caution">
    <text evidence="2">The sequence shown here is derived from an EMBL/GenBank/DDBJ whole genome shotgun (WGS) entry which is preliminary data.</text>
</comment>
<dbReference type="GO" id="GO:0005737">
    <property type="term" value="C:cytoplasm"/>
    <property type="evidence" value="ECO:0007669"/>
    <property type="project" value="TreeGrafter"/>
</dbReference>
<dbReference type="RefSeq" id="WP_209371229.1">
    <property type="nucleotide sequence ID" value="NZ_JAGIZA010000002.1"/>
</dbReference>
<sequence>MDTPTAPSPGPAPFPLRPGETALVTGASGFLGSSVARALAARGLRVRVLLRPSSPRGNLEGMGWEPVSGDLTDPASLRTAMEGAHYLFHVAADYRLWAPDPAVIHRVNVEGTRDLMRAAQEARVERIVYTSSVATLKLAGATGPVDENAPQDPAAAIGAYKQSKTAAERVVEAMVAGEGLPAVIVNPSTPIGPRDIRPTPTGRIILDGARGKIPAFVETGLNFAHVDDIAEGHLLAFERGRIGERYILGGQDVSLQDFLAEVARLAGRRAPRVRLPRAPLYPLAWGAEAVARFTGKEPILTVDALNMSRYRMFFTSAKAQRELGYTARPWQEGVSDAIAWFRGAGYL</sequence>
<reference evidence="2" key="1">
    <citation type="submission" date="2021-03" db="EMBL/GenBank/DDBJ databases">
        <authorList>
            <person name="So Y."/>
        </authorList>
    </citation>
    <scope>NUCLEOTIDE SEQUENCE</scope>
    <source>
        <strain evidence="2">SG15</strain>
    </source>
</reference>
<dbReference type="InterPro" id="IPR001509">
    <property type="entry name" value="Epimerase_deHydtase"/>
</dbReference>
<dbReference type="Gene3D" id="3.40.50.720">
    <property type="entry name" value="NAD(P)-binding Rossmann-like Domain"/>
    <property type="match status" value="1"/>
</dbReference>
<dbReference type="GO" id="GO:0004029">
    <property type="term" value="F:aldehyde dehydrogenase (NAD+) activity"/>
    <property type="evidence" value="ECO:0007669"/>
    <property type="project" value="TreeGrafter"/>
</dbReference>
<evidence type="ECO:0000313" key="2">
    <source>
        <dbReference type="EMBL" id="MBP0491735.1"/>
    </source>
</evidence>
<dbReference type="CDD" id="cd05228">
    <property type="entry name" value="AR_FR_like_1_SDR_e"/>
    <property type="match status" value="1"/>
</dbReference>
<protein>
    <submittedName>
        <fullName evidence="2">NAD-dependent epimerase/dehydratase family protein</fullName>
    </submittedName>
</protein>
<proteinExistence type="predicted"/>